<dbReference type="InterPro" id="IPR058888">
    <property type="entry name" value="LLG1-like"/>
</dbReference>
<evidence type="ECO:0000313" key="4">
    <source>
        <dbReference type="Proteomes" id="UP000585474"/>
    </source>
</evidence>
<dbReference type="AlphaFoldDB" id="A0A7J0G4F6"/>
<dbReference type="PANTHER" id="PTHR31533">
    <property type="entry name" value="GPI-ANCHORED PROTEIN LLG1-RELATED-RELATED"/>
    <property type="match status" value="1"/>
</dbReference>
<reference evidence="3 4" key="1">
    <citation type="submission" date="2019-07" db="EMBL/GenBank/DDBJ databases">
        <title>De Novo Assembly of kiwifruit Actinidia rufa.</title>
        <authorList>
            <person name="Sugita-Konishi S."/>
            <person name="Sato K."/>
            <person name="Mori E."/>
            <person name="Abe Y."/>
            <person name="Kisaki G."/>
            <person name="Hamano K."/>
            <person name="Suezawa K."/>
            <person name="Otani M."/>
            <person name="Fukuda T."/>
            <person name="Manabe T."/>
            <person name="Gomi K."/>
            <person name="Tabuchi M."/>
            <person name="Akimitsu K."/>
            <person name="Kataoka I."/>
        </authorList>
    </citation>
    <scope>NUCLEOTIDE SEQUENCE [LARGE SCALE GENOMIC DNA]</scope>
    <source>
        <strain evidence="4">cv. Fuchu</strain>
    </source>
</reference>
<feature type="domain" description="GPI-anchored protein LLG1-like" evidence="2">
    <location>
        <begin position="18"/>
        <end position="95"/>
    </location>
</feature>
<accession>A0A7J0G4F6</accession>
<sequence>MTNKVLEHCEIEAATCTVDFENQNYTISTSQCKGPNFRPVLCCSALKKFGCPFAEEISDEKTDCASTMFSHINAMGNYPPALFASLCTEGKLGLNCSDEDLAKSSMDKIWGPTEAYAHGLLLDVAFQVVLMGVFYICIQKNW</sequence>
<feature type="transmembrane region" description="Helical" evidence="1">
    <location>
        <begin position="115"/>
        <end position="138"/>
    </location>
</feature>
<keyword evidence="1" id="KW-1133">Transmembrane helix</keyword>
<keyword evidence="4" id="KW-1185">Reference proteome</keyword>
<keyword evidence="1" id="KW-0472">Membrane</keyword>
<gene>
    <name evidence="3" type="ORF">Acr_17g0012470</name>
</gene>
<organism evidence="3 4">
    <name type="scientific">Actinidia rufa</name>
    <dbReference type="NCBI Taxonomy" id="165716"/>
    <lineage>
        <taxon>Eukaryota</taxon>
        <taxon>Viridiplantae</taxon>
        <taxon>Streptophyta</taxon>
        <taxon>Embryophyta</taxon>
        <taxon>Tracheophyta</taxon>
        <taxon>Spermatophyta</taxon>
        <taxon>Magnoliopsida</taxon>
        <taxon>eudicotyledons</taxon>
        <taxon>Gunneridae</taxon>
        <taxon>Pentapetalae</taxon>
        <taxon>asterids</taxon>
        <taxon>Ericales</taxon>
        <taxon>Actinidiaceae</taxon>
        <taxon>Actinidia</taxon>
    </lineage>
</organism>
<dbReference type="EMBL" id="BJWL01000017">
    <property type="protein sequence ID" value="GFZ05675.1"/>
    <property type="molecule type" value="Genomic_DNA"/>
</dbReference>
<dbReference type="Proteomes" id="UP000585474">
    <property type="component" value="Unassembled WGS sequence"/>
</dbReference>
<dbReference type="OrthoDB" id="585255at2759"/>
<evidence type="ECO:0000259" key="2">
    <source>
        <dbReference type="Pfam" id="PF26578"/>
    </source>
</evidence>
<comment type="caution">
    <text evidence="3">The sequence shown here is derived from an EMBL/GenBank/DDBJ whole genome shotgun (WGS) entry which is preliminary data.</text>
</comment>
<dbReference type="Pfam" id="PF26578">
    <property type="entry name" value="LLG1"/>
    <property type="match status" value="1"/>
</dbReference>
<name>A0A7J0G4F6_9ERIC</name>
<proteinExistence type="predicted"/>
<dbReference type="InterPro" id="IPR039307">
    <property type="entry name" value="LORELEI-like"/>
</dbReference>
<evidence type="ECO:0000256" key="1">
    <source>
        <dbReference type="SAM" id="Phobius"/>
    </source>
</evidence>
<dbReference type="PANTHER" id="PTHR31533:SF2">
    <property type="entry name" value="GPI-ANCHORED PROTEIN LLG1"/>
    <property type="match status" value="1"/>
</dbReference>
<keyword evidence="1" id="KW-0812">Transmembrane</keyword>
<evidence type="ECO:0000313" key="3">
    <source>
        <dbReference type="EMBL" id="GFZ05675.1"/>
    </source>
</evidence>
<protein>
    <submittedName>
        <fullName evidence="3">Similar to LORELEI-LIKE-GPI ANCHORED PROTEIN 2</fullName>
    </submittedName>
</protein>